<keyword evidence="3" id="KW-1185">Reference proteome</keyword>
<accession>A0A4R1HUV0</accession>
<proteinExistence type="predicted"/>
<dbReference type="Proteomes" id="UP000295560">
    <property type="component" value="Unassembled WGS sequence"/>
</dbReference>
<organism evidence="2 3">
    <name type="scientific">Pseudonocardia endophytica</name>
    <dbReference type="NCBI Taxonomy" id="401976"/>
    <lineage>
        <taxon>Bacteria</taxon>
        <taxon>Bacillati</taxon>
        <taxon>Actinomycetota</taxon>
        <taxon>Actinomycetes</taxon>
        <taxon>Pseudonocardiales</taxon>
        <taxon>Pseudonocardiaceae</taxon>
        <taxon>Pseudonocardia</taxon>
    </lineage>
</organism>
<dbReference type="OrthoDB" id="9796958at2"/>
<dbReference type="PANTHER" id="PTHR14119">
    <property type="entry name" value="HYDROLASE"/>
    <property type="match status" value="1"/>
</dbReference>
<dbReference type="EMBL" id="SMFZ01000002">
    <property type="protein sequence ID" value="TCK21222.1"/>
    <property type="molecule type" value="Genomic_DNA"/>
</dbReference>
<dbReference type="InterPro" id="IPR036380">
    <property type="entry name" value="Isochorismatase-like_sf"/>
</dbReference>
<sequence>MLVPAAGSVLLLVDLQQRLMPAISGGDEVVANSDRLARAAGMMDVPIVATEQNPAGLGPTVQALAGYPRTVLPKTSFAATSEPTFDTLLPPDTEHVVVAGCEAHVCVLQTVVGLRGRGYRVLLVGDAVGSRTTANRDAALARAREHGAEVLTTEMVLFEWLEHSGHPRFRDVQRLIT</sequence>
<dbReference type="AlphaFoldDB" id="A0A4R1HUV0"/>
<dbReference type="Gene3D" id="3.40.50.850">
    <property type="entry name" value="Isochorismatase-like"/>
    <property type="match status" value="1"/>
</dbReference>
<reference evidence="2 3" key="1">
    <citation type="submission" date="2019-03" db="EMBL/GenBank/DDBJ databases">
        <title>Sequencing the genomes of 1000 actinobacteria strains.</title>
        <authorList>
            <person name="Klenk H.-P."/>
        </authorList>
    </citation>
    <scope>NUCLEOTIDE SEQUENCE [LARGE SCALE GENOMIC DNA]</scope>
    <source>
        <strain evidence="2 3">DSM 44969</strain>
    </source>
</reference>
<dbReference type="InterPro" id="IPR050993">
    <property type="entry name" value="Isochorismatase_domain"/>
</dbReference>
<name>A0A4R1HUV0_PSEEN</name>
<dbReference type="Pfam" id="PF00857">
    <property type="entry name" value="Isochorismatase"/>
    <property type="match status" value="1"/>
</dbReference>
<dbReference type="PANTHER" id="PTHR14119:SF3">
    <property type="entry name" value="ISOCHORISMATASE DOMAIN-CONTAINING PROTEIN 2"/>
    <property type="match status" value="1"/>
</dbReference>
<evidence type="ECO:0000313" key="2">
    <source>
        <dbReference type="EMBL" id="TCK21222.1"/>
    </source>
</evidence>
<dbReference type="InterPro" id="IPR000868">
    <property type="entry name" value="Isochorismatase-like_dom"/>
</dbReference>
<comment type="caution">
    <text evidence="2">The sequence shown here is derived from an EMBL/GenBank/DDBJ whole genome shotgun (WGS) entry which is preliminary data.</text>
</comment>
<feature type="domain" description="Isochorismatase-like" evidence="1">
    <location>
        <begin position="8"/>
        <end position="154"/>
    </location>
</feature>
<dbReference type="SUPFAM" id="SSF52499">
    <property type="entry name" value="Isochorismatase-like hydrolases"/>
    <property type="match status" value="1"/>
</dbReference>
<evidence type="ECO:0000259" key="1">
    <source>
        <dbReference type="Pfam" id="PF00857"/>
    </source>
</evidence>
<evidence type="ECO:0000313" key="3">
    <source>
        <dbReference type="Proteomes" id="UP000295560"/>
    </source>
</evidence>
<dbReference type="RefSeq" id="WP_132429997.1">
    <property type="nucleotide sequence ID" value="NZ_SMFZ01000002.1"/>
</dbReference>
<gene>
    <name evidence="2" type="ORF">EV378_5202</name>
</gene>
<protein>
    <submittedName>
        <fullName evidence="2">Nicotinamidase-related amidase</fullName>
    </submittedName>
</protein>